<dbReference type="InterPro" id="IPR000120">
    <property type="entry name" value="Amidase"/>
</dbReference>
<feature type="domain" description="Amidase" evidence="2">
    <location>
        <begin position="32"/>
        <end position="445"/>
    </location>
</feature>
<feature type="region of interest" description="Disordered" evidence="1">
    <location>
        <begin position="237"/>
        <end position="259"/>
    </location>
</feature>
<evidence type="ECO:0000259" key="2">
    <source>
        <dbReference type="Pfam" id="PF01425"/>
    </source>
</evidence>
<dbReference type="SUPFAM" id="SSF75304">
    <property type="entry name" value="Amidase signature (AS) enzymes"/>
    <property type="match status" value="1"/>
</dbReference>
<dbReference type="Proteomes" id="UP000609531">
    <property type="component" value="Unassembled WGS sequence"/>
</dbReference>
<dbReference type="PANTHER" id="PTHR11895:SF172">
    <property type="entry name" value="GLUTAMYL-TRNA(GLN) AMIDOTRANSFERASE"/>
    <property type="match status" value="1"/>
</dbReference>
<keyword evidence="4" id="KW-1185">Reference proteome</keyword>
<dbReference type="NCBIfam" id="NF006631">
    <property type="entry name" value="PRK09201.1"/>
    <property type="match status" value="1"/>
</dbReference>
<dbReference type="InterPro" id="IPR023631">
    <property type="entry name" value="Amidase_dom"/>
</dbReference>
<dbReference type="GO" id="GO:0003824">
    <property type="term" value="F:catalytic activity"/>
    <property type="evidence" value="ECO:0007669"/>
    <property type="project" value="InterPro"/>
</dbReference>
<comment type="caution">
    <text evidence="3">The sequence shown here is derived from an EMBL/GenBank/DDBJ whole genome shotgun (WGS) entry which is preliminary data.</text>
</comment>
<accession>A0A934IU87</accession>
<evidence type="ECO:0000313" key="4">
    <source>
        <dbReference type="Proteomes" id="UP000609531"/>
    </source>
</evidence>
<proteinExistence type="predicted"/>
<gene>
    <name evidence="3" type="ORF">JCR33_20735</name>
</gene>
<evidence type="ECO:0000256" key="1">
    <source>
        <dbReference type="SAM" id="MobiDB-lite"/>
    </source>
</evidence>
<dbReference type="PANTHER" id="PTHR11895">
    <property type="entry name" value="TRANSAMIDASE"/>
    <property type="match status" value="1"/>
</dbReference>
<dbReference type="Pfam" id="PF01425">
    <property type="entry name" value="Amidase"/>
    <property type="match status" value="1"/>
</dbReference>
<dbReference type="NCBIfam" id="TIGR02715">
    <property type="entry name" value="amido_AtzE"/>
    <property type="match status" value="1"/>
</dbReference>
<reference evidence="3" key="1">
    <citation type="submission" date="2020-12" db="EMBL/GenBank/DDBJ databases">
        <title>Bacterial taxonomy.</title>
        <authorList>
            <person name="Pan X."/>
        </authorList>
    </citation>
    <scope>NUCLEOTIDE SEQUENCE</scope>
    <source>
        <strain evidence="3">B2012</strain>
    </source>
</reference>
<dbReference type="AlphaFoldDB" id="A0A934IU87"/>
<organism evidence="3 4">
    <name type="scientific">Acuticoccus mangrovi</name>
    <dbReference type="NCBI Taxonomy" id="2796142"/>
    <lineage>
        <taxon>Bacteria</taxon>
        <taxon>Pseudomonadati</taxon>
        <taxon>Pseudomonadota</taxon>
        <taxon>Alphaproteobacteria</taxon>
        <taxon>Hyphomicrobiales</taxon>
        <taxon>Amorphaceae</taxon>
        <taxon>Acuticoccus</taxon>
    </lineage>
</organism>
<dbReference type="Gene3D" id="3.90.1300.10">
    <property type="entry name" value="Amidase signature (AS) domain"/>
    <property type="match status" value="1"/>
</dbReference>
<dbReference type="InterPro" id="IPR036928">
    <property type="entry name" value="AS_sf"/>
</dbReference>
<sequence length="464" mass="48129">MAASTTATALLDKGVRAIAAAVRTGTVSRRAVVEAALERIAALNGPLNAFTDILAERALAKADAGDRASAPDAPLAGVPFAVKNLYDVAGIVTRAGSLINRDDPPASSDAFLVRRLEAAGAILVGALNMGEYAYDFTGENAHDGHSLNPLDPTRMSGGSSGGSGTAVGSGMVPAALGTDTNGSIRVPASFCGIWGLKPTFGRLSRSGTFAFVPALDHTGPMARSAGDLAALYDAMTGEDPEDTHQTPHPAPATLPGLDEAPDGLRIAVAGGWFKRGLTPEAQRALALAAEALEATREVELPGTAAARAAAYVLTNLEAAGMHFTRLQRRAADYDPETRDRFLAGVASPAVWLTNAQRVRATYRAAVAKVFEEIDVLIAPATPFPALRSGQQEIEIDGRTLTARPNIGLLTQPISFAGLPVTVAPMRLSGLPVGLQIITRPWDEATGLRVGRHLEKAGLTLSSGI</sequence>
<dbReference type="InterPro" id="IPR014087">
    <property type="entry name" value="Carboxybiuret_hydro_AtzE"/>
</dbReference>
<dbReference type="EMBL" id="JAEKJA010000024">
    <property type="protein sequence ID" value="MBJ3778140.1"/>
    <property type="molecule type" value="Genomic_DNA"/>
</dbReference>
<name>A0A934IU87_9HYPH</name>
<dbReference type="RefSeq" id="WP_198884048.1">
    <property type="nucleotide sequence ID" value="NZ_JAEKJA010000024.1"/>
</dbReference>
<protein>
    <submittedName>
        <fullName evidence="3">AtzE family amidohydrolase</fullName>
    </submittedName>
</protein>
<evidence type="ECO:0000313" key="3">
    <source>
        <dbReference type="EMBL" id="MBJ3778140.1"/>
    </source>
</evidence>